<dbReference type="InterPro" id="IPR036397">
    <property type="entry name" value="RNaseH_sf"/>
</dbReference>
<evidence type="ECO:0000256" key="1">
    <source>
        <dbReference type="SAM" id="MobiDB-lite"/>
    </source>
</evidence>
<dbReference type="InterPro" id="IPR002156">
    <property type="entry name" value="RNaseH_domain"/>
</dbReference>
<dbReference type="InterPro" id="IPR035979">
    <property type="entry name" value="RBD_domain_sf"/>
</dbReference>
<dbReference type="OrthoDB" id="1436788at2759"/>
<dbReference type="SUPFAM" id="SSF53098">
    <property type="entry name" value="Ribonuclease H-like"/>
    <property type="match status" value="1"/>
</dbReference>
<dbReference type="AlphaFoldDB" id="A0A2Z6PU95"/>
<dbReference type="CDD" id="cd06222">
    <property type="entry name" value="RNase_H_like"/>
    <property type="match status" value="1"/>
</dbReference>
<dbReference type="Gene3D" id="3.30.70.330">
    <property type="match status" value="1"/>
</dbReference>
<feature type="domain" description="RNase H type-1" evidence="2">
    <location>
        <begin position="36"/>
        <end position="113"/>
    </location>
</feature>
<accession>A0A2Z6PU95</accession>
<dbReference type="PANTHER" id="PTHR47074:SF54">
    <property type="entry name" value="RNASE H TYPE-1 DOMAIN-CONTAINING PROTEIN"/>
    <property type="match status" value="1"/>
</dbReference>
<feature type="compositionally biased region" description="Polar residues" evidence="1">
    <location>
        <begin position="554"/>
        <end position="563"/>
    </location>
</feature>
<protein>
    <recommendedName>
        <fullName evidence="2">RNase H type-1 domain-containing protein</fullName>
    </recommendedName>
</protein>
<evidence type="ECO:0000313" key="3">
    <source>
        <dbReference type="EMBL" id="GAU50607.1"/>
    </source>
</evidence>
<dbReference type="Pfam" id="PF13456">
    <property type="entry name" value="RVT_3"/>
    <property type="match status" value="1"/>
</dbReference>
<dbReference type="EMBL" id="DF974814">
    <property type="protein sequence ID" value="GAU50607.1"/>
    <property type="molecule type" value="Genomic_DNA"/>
</dbReference>
<feature type="region of interest" description="Disordered" evidence="1">
    <location>
        <begin position="554"/>
        <end position="573"/>
    </location>
</feature>
<sequence length="762" mass="85489">MNGGLYNTRQQLRQTKDSNTTDIQWQQPRSGWRKCNVDASFHDESSHTGWGWCLCNLHGAFIVAGTNVSMHKFSTLEGEAMALLEAIHEASFRGWSNIVFESDSKIVVDALQTNHIGRFSFSTTFSTLESKSKLHDVDPGRWWCDERRWSSALPLHQLFPACLCNPDSDMVFGVDAVVFGSGVSLYLVDLYRVGIDCFEAVCKPRLICLLVSGDISMVRVDIFSGSLYDEECLSKYGIRNDVTGAELWESLARFWKIGEVCIPAKNDKFGRRFAFARFIDVSDTQTLLKKIEGLWFGSYKLRANLSRFTKEEDDSGVAGKQNGRVQQLNGDVNRGVPEVKEGFLKNMSFKEALGVGDNKGKERRNSNNIGTSRGPKHQNHRSRKDKANLAGALEIEVVPENVENLKNCYVGTLWNAKLAVDTQMLISMEGYQHLKATMLGMDKILLSSNIEEGVKKAYEEDKQWWESKFSDLKPWSPLQKPNERLIWLIQHDNQTVNQDRLDVVRALISVSSWDFVDEVLDINVCNEIFMIRIIEERFGDINLGFKREMDSQIYSDGSSSHNPLSDREPNSVNEVCDGLENNADWNEGWPEDNSGEPKQIGYYLQDNTSMVSDTPEKGVGERTLAVQVKGMNETEVGLGEDESCNLGEKTGKKKEFVSLLALTWVEGGDVAVSAQTCGEKLEVACSHVEVERETRVLIDNGPLEPNHELGHGLPINKTNNKGKCIMMEGDDLAMDKRSLFKGSCSTKHFGPGGLGVVMEEEY</sequence>
<dbReference type="SUPFAM" id="SSF54928">
    <property type="entry name" value="RNA-binding domain, RBD"/>
    <property type="match status" value="1"/>
</dbReference>
<name>A0A2Z6PU95_TRISU</name>
<dbReference type="InterPro" id="IPR012337">
    <property type="entry name" value="RNaseH-like_sf"/>
</dbReference>
<proteinExistence type="predicted"/>
<feature type="compositionally biased region" description="Basic residues" evidence="1">
    <location>
        <begin position="374"/>
        <end position="384"/>
    </location>
</feature>
<gene>
    <name evidence="3" type="ORF">TSUD_410170</name>
</gene>
<feature type="region of interest" description="Disordered" evidence="1">
    <location>
        <begin position="355"/>
        <end position="385"/>
    </location>
</feature>
<reference evidence="4" key="1">
    <citation type="journal article" date="2017" name="Front. Plant Sci.">
        <title>Climate Clever Clovers: New Paradigm to Reduce the Environmental Footprint of Ruminants by Breeding Low Methanogenic Forages Utilizing Haplotype Variation.</title>
        <authorList>
            <person name="Kaur P."/>
            <person name="Appels R."/>
            <person name="Bayer P.E."/>
            <person name="Keeble-Gagnere G."/>
            <person name="Wang J."/>
            <person name="Hirakawa H."/>
            <person name="Shirasawa K."/>
            <person name="Vercoe P."/>
            <person name="Stefanova K."/>
            <person name="Durmic Z."/>
            <person name="Nichols P."/>
            <person name="Revell C."/>
            <person name="Isobe S.N."/>
            <person name="Edwards D."/>
            <person name="Erskine W."/>
        </authorList>
    </citation>
    <scope>NUCLEOTIDE SEQUENCE [LARGE SCALE GENOMIC DNA]</scope>
    <source>
        <strain evidence="4">cv. Daliak</strain>
    </source>
</reference>
<dbReference type="GO" id="GO:0003676">
    <property type="term" value="F:nucleic acid binding"/>
    <property type="evidence" value="ECO:0007669"/>
    <property type="project" value="InterPro"/>
</dbReference>
<dbReference type="InterPro" id="IPR044730">
    <property type="entry name" value="RNase_H-like_dom_plant"/>
</dbReference>
<evidence type="ECO:0000259" key="2">
    <source>
        <dbReference type="Pfam" id="PF13456"/>
    </source>
</evidence>
<dbReference type="PANTHER" id="PTHR47074">
    <property type="entry name" value="BNAC02G40300D PROTEIN"/>
    <property type="match status" value="1"/>
</dbReference>
<dbReference type="InterPro" id="IPR052929">
    <property type="entry name" value="RNase_H-like_EbsB-rel"/>
</dbReference>
<dbReference type="Proteomes" id="UP000242715">
    <property type="component" value="Unassembled WGS sequence"/>
</dbReference>
<dbReference type="InterPro" id="IPR012677">
    <property type="entry name" value="Nucleotide-bd_a/b_plait_sf"/>
</dbReference>
<organism evidence="3 4">
    <name type="scientific">Trifolium subterraneum</name>
    <name type="common">Subterranean clover</name>
    <dbReference type="NCBI Taxonomy" id="3900"/>
    <lineage>
        <taxon>Eukaryota</taxon>
        <taxon>Viridiplantae</taxon>
        <taxon>Streptophyta</taxon>
        <taxon>Embryophyta</taxon>
        <taxon>Tracheophyta</taxon>
        <taxon>Spermatophyta</taxon>
        <taxon>Magnoliopsida</taxon>
        <taxon>eudicotyledons</taxon>
        <taxon>Gunneridae</taxon>
        <taxon>Pentapetalae</taxon>
        <taxon>rosids</taxon>
        <taxon>fabids</taxon>
        <taxon>Fabales</taxon>
        <taxon>Fabaceae</taxon>
        <taxon>Papilionoideae</taxon>
        <taxon>50 kb inversion clade</taxon>
        <taxon>NPAAA clade</taxon>
        <taxon>Hologalegina</taxon>
        <taxon>IRL clade</taxon>
        <taxon>Trifolieae</taxon>
        <taxon>Trifolium</taxon>
    </lineage>
</organism>
<keyword evidence="4" id="KW-1185">Reference proteome</keyword>
<dbReference type="Gene3D" id="3.30.420.10">
    <property type="entry name" value="Ribonuclease H-like superfamily/Ribonuclease H"/>
    <property type="match status" value="1"/>
</dbReference>
<dbReference type="CDD" id="cd00590">
    <property type="entry name" value="RRM_SF"/>
    <property type="match status" value="1"/>
</dbReference>
<feature type="region of interest" description="Disordered" evidence="1">
    <location>
        <begin position="1"/>
        <end position="22"/>
    </location>
</feature>
<dbReference type="GO" id="GO:0004523">
    <property type="term" value="F:RNA-DNA hybrid ribonuclease activity"/>
    <property type="evidence" value="ECO:0007669"/>
    <property type="project" value="InterPro"/>
</dbReference>
<evidence type="ECO:0000313" key="4">
    <source>
        <dbReference type="Proteomes" id="UP000242715"/>
    </source>
</evidence>